<evidence type="ECO:0000259" key="11">
    <source>
        <dbReference type="PROSITE" id="PS50196"/>
    </source>
</evidence>
<dbReference type="PANTHER" id="PTHR23138:SF141">
    <property type="entry name" value="NUCLEAR PORE COMPLEX PROTEIN NUP50"/>
    <property type="match status" value="1"/>
</dbReference>
<sequence length="409" mass="45109">MSKRGAISDLNDRNWDEEEEPEEAGVFQQASDTVLQQRTFKKAKRRVVPEDNAIAKPAAFGGFSGFGLKPAQSKAADSFFGFKPKDSDEQRPQSTGGAASVNGSEEKSYASQRDSKDSYLNFLKSLNESVLSWIKQHVEDNPYIILTPIFKDYETYLKNAQSEGCTNVTGARDIKSNDNGSITLKTTTASQEKGLTFPLPVTATDSSTTKAPSIPSFSSNITTSFKFGQKTETSTSATPTFSFGSTSAQKTGFSFDFKKTSQDSTNTGTSQEADTKDDEDYVPPKPEVKEIVEEGALFSIRCKLFHQKEGQWVDRGVGNLHLKPVQEEKTQLLVRADTNLGNILLNIMMTSTMPFNKQGKNNVVFMCVPNPPIDTKGGDTTPVPMLIRVKTEEDAEKLLKQIKERQQLL</sequence>
<dbReference type="GO" id="GO:0005643">
    <property type="term" value="C:nuclear pore"/>
    <property type="evidence" value="ECO:0007669"/>
    <property type="project" value="UniProtKB-SubCell"/>
</dbReference>
<evidence type="ECO:0000256" key="10">
    <source>
        <dbReference type="SAM" id="MobiDB-lite"/>
    </source>
</evidence>
<keyword evidence="6" id="KW-0007">Acetylation</keyword>
<protein>
    <submittedName>
        <fullName evidence="13 14">Nuclear pore complex protein Nup50-like</fullName>
    </submittedName>
</protein>
<dbReference type="RefSeq" id="XP_055900441.1">
    <property type="nucleotide sequence ID" value="XM_056044466.1"/>
</dbReference>
<evidence type="ECO:0000256" key="9">
    <source>
        <dbReference type="ARBA" id="ARBA00023242"/>
    </source>
</evidence>
<gene>
    <name evidence="13 14" type="primary">LOC106065189</name>
</gene>
<dbReference type="Pfam" id="PF00638">
    <property type="entry name" value="Ran_BP1"/>
    <property type="match status" value="1"/>
</dbReference>
<dbReference type="Proteomes" id="UP001165740">
    <property type="component" value="Chromosome 10"/>
</dbReference>
<evidence type="ECO:0000313" key="13">
    <source>
        <dbReference type="RefSeq" id="XP_055900440.1"/>
    </source>
</evidence>
<dbReference type="OMA" id="CDWVWEQ"/>
<dbReference type="InterPro" id="IPR045255">
    <property type="entry name" value="RanBP1-like"/>
</dbReference>
<dbReference type="Pfam" id="PF08911">
    <property type="entry name" value="NUP50"/>
    <property type="match status" value="1"/>
</dbReference>
<evidence type="ECO:0000256" key="3">
    <source>
        <dbReference type="ARBA" id="ARBA00022737"/>
    </source>
</evidence>
<keyword evidence="9" id="KW-0539">Nucleus</keyword>
<evidence type="ECO:0000256" key="1">
    <source>
        <dbReference type="ARBA" id="ARBA00004567"/>
    </source>
</evidence>
<name>A0A9W3BLV5_BIOGL</name>
<dbReference type="CDD" id="cd13170">
    <property type="entry name" value="RanBD_NUP50"/>
    <property type="match status" value="1"/>
</dbReference>
<evidence type="ECO:0000256" key="5">
    <source>
        <dbReference type="ARBA" id="ARBA00022927"/>
    </source>
</evidence>
<keyword evidence="8" id="KW-0906">Nuclear pore complex</keyword>
<evidence type="ECO:0000256" key="7">
    <source>
        <dbReference type="ARBA" id="ARBA00023010"/>
    </source>
</evidence>
<feature type="region of interest" description="Disordered" evidence="10">
    <location>
        <begin position="79"/>
        <end position="112"/>
    </location>
</feature>
<dbReference type="PROSITE" id="PS50196">
    <property type="entry name" value="RANBD1"/>
    <property type="match status" value="1"/>
</dbReference>
<comment type="subcellular location">
    <subcellularLocation>
        <location evidence="1">Nucleus</location>
        <location evidence="1">Nuclear pore complex</location>
    </subcellularLocation>
</comment>
<feature type="compositionally biased region" description="Polar residues" evidence="10">
    <location>
        <begin position="92"/>
        <end position="103"/>
    </location>
</feature>
<dbReference type="GO" id="GO:0006606">
    <property type="term" value="P:protein import into nucleus"/>
    <property type="evidence" value="ECO:0007669"/>
    <property type="project" value="TreeGrafter"/>
</dbReference>
<keyword evidence="7" id="KW-0811">Translocation</keyword>
<evidence type="ECO:0000313" key="12">
    <source>
        <dbReference type="Proteomes" id="UP001165740"/>
    </source>
</evidence>
<organism evidence="12 13">
    <name type="scientific">Biomphalaria glabrata</name>
    <name type="common">Bloodfluke planorb</name>
    <name type="synonym">Freshwater snail</name>
    <dbReference type="NCBI Taxonomy" id="6526"/>
    <lineage>
        <taxon>Eukaryota</taxon>
        <taxon>Metazoa</taxon>
        <taxon>Spiralia</taxon>
        <taxon>Lophotrochozoa</taxon>
        <taxon>Mollusca</taxon>
        <taxon>Gastropoda</taxon>
        <taxon>Heterobranchia</taxon>
        <taxon>Euthyneura</taxon>
        <taxon>Panpulmonata</taxon>
        <taxon>Hygrophila</taxon>
        <taxon>Lymnaeoidea</taxon>
        <taxon>Planorbidae</taxon>
        <taxon>Biomphalaria</taxon>
    </lineage>
</organism>
<dbReference type="RefSeq" id="XP_055900440.1">
    <property type="nucleotide sequence ID" value="XM_056044465.1"/>
</dbReference>
<feature type="domain" description="RanBD1" evidence="11">
    <location>
        <begin position="293"/>
        <end position="409"/>
    </location>
</feature>
<dbReference type="GO" id="GO:0051028">
    <property type="term" value="P:mRNA transport"/>
    <property type="evidence" value="ECO:0007669"/>
    <property type="project" value="UniProtKB-KW"/>
</dbReference>
<dbReference type="OrthoDB" id="10062131at2759"/>
<dbReference type="InterPro" id="IPR011993">
    <property type="entry name" value="PH-like_dom_sf"/>
</dbReference>
<dbReference type="InterPro" id="IPR015007">
    <property type="entry name" value="NUP2/50/61"/>
</dbReference>
<dbReference type="Gene3D" id="2.30.29.30">
    <property type="entry name" value="Pleckstrin-homology domain (PH domain)/Phosphotyrosine-binding domain (PTB)"/>
    <property type="match status" value="1"/>
</dbReference>
<dbReference type="AlphaFoldDB" id="A0A9W3BLV5"/>
<keyword evidence="12" id="KW-1185">Reference proteome</keyword>
<keyword evidence="2" id="KW-0813">Transport</keyword>
<reference evidence="13 14" key="1">
    <citation type="submission" date="2025-04" db="UniProtKB">
        <authorList>
            <consortium name="RefSeq"/>
        </authorList>
    </citation>
    <scope>IDENTIFICATION</scope>
</reference>
<evidence type="ECO:0000256" key="2">
    <source>
        <dbReference type="ARBA" id="ARBA00022448"/>
    </source>
</evidence>
<evidence type="ECO:0000313" key="14">
    <source>
        <dbReference type="RefSeq" id="XP_055900441.1"/>
    </source>
</evidence>
<keyword evidence="4" id="KW-0509">mRNA transport</keyword>
<evidence type="ECO:0000256" key="8">
    <source>
        <dbReference type="ARBA" id="ARBA00023132"/>
    </source>
</evidence>
<evidence type="ECO:0000256" key="6">
    <source>
        <dbReference type="ARBA" id="ARBA00022990"/>
    </source>
</evidence>
<dbReference type="GeneID" id="106065189"/>
<proteinExistence type="predicted"/>
<evidence type="ECO:0000256" key="4">
    <source>
        <dbReference type="ARBA" id="ARBA00022816"/>
    </source>
</evidence>
<keyword evidence="5" id="KW-0653">Protein transport</keyword>
<feature type="region of interest" description="Disordered" evidence="10">
    <location>
        <begin position="257"/>
        <end position="283"/>
    </location>
</feature>
<feature type="region of interest" description="Disordered" evidence="10">
    <location>
        <begin position="1"/>
        <end position="31"/>
    </location>
</feature>
<keyword evidence="3" id="KW-0677">Repeat</keyword>
<accession>A0A9W3BLV5</accession>
<dbReference type="SUPFAM" id="SSF50729">
    <property type="entry name" value="PH domain-like"/>
    <property type="match status" value="1"/>
</dbReference>
<dbReference type="SMART" id="SM00160">
    <property type="entry name" value="RanBD"/>
    <property type="match status" value="1"/>
</dbReference>
<dbReference type="InterPro" id="IPR000156">
    <property type="entry name" value="Ran_bind_dom"/>
</dbReference>
<feature type="compositionally biased region" description="Polar residues" evidence="10">
    <location>
        <begin position="262"/>
        <end position="272"/>
    </location>
</feature>
<dbReference type="PANTHER" id="PTHR23138">
    <property type="entry name" value="RAN BINDING PROTEIN"/>
    <property type="match status" value="1"/>
</dbReference>